<sequence length="313" mass="33105">MHVLVIATILLAIEANSIPVTKSDDEAFKFPITFENGRIGVNFLGFHASAGLGGLLTGNSADGGLHAEAGTPFGQRAWAGLGGDINGAGRSGGGLYAGATALNGLGAVAGLDGNAGPEGYNGRLYSGTSRRGLRVKQRIIGQGLPPPDDQTVVQEESKFPENQVPGRSGGGLYAGASLPGIGAVAGLDGYAGPEGYNGRVYPGLSRKELRKRQRLIKQGLLPPNVQTYVLEENKFPEEQVPDTYIMKVKKTNGQKQSSKKIKEKETSIEVTGVDDGKKDDKIESKTDNDKIPESKNTEEKSKLPVYDLDLRSL</sequence>
<name>A0A6P7F5A1_DIAVI</name>
<evidence type="ECO:0000256" key="2">
    <source>
        <dbReference type="SAM" id="SignalP"/>
    </source>
</evidence>
<accession>A0A6P7F5A1</accession>
<evidence type="ECO:0000313" key="4">
    <source>
        <dbReference type="RefSeq" id="XP_028128935.1"/>
    </source>
</evidence>
<proteinExistence type="predicted"/>
<feature type="chain" id="PRO_5044650907" evidence="2">
    <location>
        <begin position="18"/>
        <end position="313"/>
    </location>
</feature>
<reference evidence="3 4" key="1">
    <citation type="submission" date="2025-04" db="UniProtKB">
        <authorList>
            <consortium name="RefSeq"/>
        </authorList>
    </citation>
    <scope>IDENTIFICATION</scope>
    <source>
        <tissue evidence="3 4">Whole insect</tissue>
    </source>
</reference>
<feature type="signal peptide" evidence="2">
    <location>
        <begin position="1"/>
        <end position="17"/>
    </location>
</feature>
<protein>
    <submittedName>
        <fullName evidence="3 4">Uncharacterized protein LOC114325162</fullName>
    </submittedName>
</protein>
<gene>
    <name evidence="3 4" type="primary">LOC114325162</name>
</gene>
<evidence type="ECO:0000313" key="3">
    <source>
        <dbReference type="RefSeq" id="XP_028128933.1"/>
    </source>
</evidence>
<dbReference type="OrthoDB" id="7697912at2759"/>
<keyword evidence="2" id="KW-0732">Signal</keyword>
<dbReference type="RefSeq" id="XP_028128933.1">
    <property type="nucleotide sequence ID" value="XM_028273132.1"/>
</dbReference>
<feature type="compositionally biased region" description="Basic residues" evidence="1">
    <location>
        <begin position="250"/>
        <end position="259"/>
    </location>
</feature>
<dbReference type="RefSeq" id="XP_028128935.1">
    <property type="nucleotide sequence ID" value="XM_028273134.1"/>
</dbReference>
<feature type="region of interest" description="Disordered" evidence="1">
    <location>
        <begin position="250"/>
        <end position="313"/>
    </location>
</feature>
<feature type="compositionally biased region" description="Basic and acidic residues" evidence="1">
    <location>
        <begin position="274"/>
        <end position="313"/>
    </location>
</feature>
<dbReference type="AlphaFoldDB" id="A0A6P7F5A1"/>
<organism evidence="3">
    <name type="scientific">Diabrotica virgifera virgifera</name>
    <name type="common">western corn rootworm</name>
    <dbReference type="NCBI Taxonomy" id="50390"/>
    <lineage>
        <taxon>Eukaryota</taxon>
        <taxon>Metazoa</taxon>
        <taxon>Ecdysozoa</taxon>
        <taxon>Arthropoda</taxon>
        <taxon>Hexapoda</taxon>
        <taxon>Insecta</taxon>
        <taxon>Pterygota</taxon>
        <taxon>Neoptera</taxon>
        <taxon>Endopterygota</taxon>
        <taxon>Coleoptera</taxon>
        <taxon>Polyphaga</taxon>
        <taxon>Cucujiformia</taxon>
        <taxon>Chrysomeloidea</taxon>
        <taxon>Chrysomelidae</taxon>
        <taxon>Galerucinae</taxon>
        <taxon>Diabroticina</taxon>
        <taxon>Diabroticites</taxon>
        <taxon>Diabrotica</taxon>
    </lineage>
</organism>
<evidence type="ECO:0000256" key="1">
    <source>
        <dbReference type="SAM" id="MobiDB-lite"/>
    </source>
</evidence>